<gene>
    <name evidence="1" type="ORF">E2C01_050855</name>
</gene>
<protein>
    <submittedName>
        <fullName evidence="1">Uncharacterized protein</fullName>
    </submittedName>
</protein>
<organism evidence="1 2">
    <name type="scientific">Portunus trituberculatus</name>
    <name type="common">Swimming crab</name>
    <name type="synonym">Neptunus trituberculatus</name>
    <dbReference type="NCBI Taxonomy" id="210409"/>
    <lineage>
        <taxon>Eukaryota</taxon>
        <taxon>Metazoa</taxon>
        <taxon>Ecdysozoa</taxon>
        <taxon>Arthropoda</taxon>
        <taxon>Crustacea</taxon>
        <taxon>Multicrustacea</taxon>
        <taxon>Malacostraca</taxon>
        <taxon>Eumalacostraca</taxon>
        <taxon>Eucarida</taxon>
        <taxon>Decapoda</taxon>
        <taxon>Pleocyemata</taxon>
        <taxon>Brachyura</taxon>
        <taxon>Eubrachyura</taxon>
        <taxon>Portunoidea</taxon>
        <taxon>Portunidae</taxon>
        <taxon>Portuninae</taxon>
        <taxon>Portunus</taxon>
    </lineage>
</organism>
<keyword evidence="2" id="KW-1185">Reference proteome</keyword>
<proteinExistence type="predicted"/>
<sequence>MINNPELMFPRATHALSSPSPRPIHARVKKTRMVLITTITITTTTITTPYQHTIPTFLMTTASTTITVAITTPYQNIY</sequence>
<dbReference type="Proteomes" id="UP000324222">
    <property type="component" value="Unassembled WGS sequence"/>
</dbReference>
<reference evidence="1 2" key="1">
    <citation type="submission" date="2019-05" db="EMBL/GenBank/DDBJ databases">
        <title>Another draft genome of Portunus trituberculatus and its Hox gene families provides insights of decapod evolution.</title>
        <authorList>
            <person name="Jeong J.-H."/>
            <person name="Song I."/>
            <person name="Kim S."/>
            <person name="Choi T."/>
            <person name="Kim D."/>
            <person name="Ryu S."/>
            <person name="Kim W."/>
        </authorList>
    </citation>
    <scope>NUCLEOTIDE SEQUENCE [LARGE SCALE GENOMIC DNA]</scope>
    <source>
        <tissue evidence="1">Muscle</tissue>
    </source>
</reference>
<dbReference type="AlphaFoldDB" id="A0A5B7GH80"/>
<comment type="caution">
    <text evidence="1">The sequence shown here is derived from an EMBL/GenBank/DDBJ whole genome shotgun (WGS) entry which is preliminary data.</text>
</comment>
<evidence type="ECO:0000313" key="1">
    <source>
        <dbReference type="EMBL" id="MPC56889.1"/>
    </source>
</evidence>
<dbReference type="EMBL" id="VSRR010014328">
    <property type="protein sequence ID" value="MPC56889.1"/>
    <property type="molecule type" value="Genomic_DNA"/>
</dbReference>
<evidence type="ECO:0000313" key="2">
    <source>
        <dbReference type="Proteomes" id="UP000324222"/>
    </source>
</evidence>
<name>A0A5B7GH80_PORTR</name>
<accession>A0A5B7GH80</accession>